<dbReference type="AlphaFoldDB" id="A0A0H3BK33"/>
<evidence type="ECO:0000313" key="3">
    <source>
        <dbReference type="EMBL" id="ACD70657.1"/>
    </source>
</evidence>
<evidence type="ECO:0000256" key="1">
    <source>
        <dbReference type="ARBA" id="ARBA00010876"/>
    </source>
</evidence>
<evidence type="ECO:0000259" key="2">
    <source>
        <dbReference type="Pfam" id="PF00849"/>
    </source>
</evidence>
<dbReference type="GO" id="GO:0009982">
    <property type="term" value="F:pseudouridine synthase activity"/>
    <property type="evidence" value="ECO:0007669"/>
    <property type="project" value="InterPro"/>
</dbReference>
<proteinExistence type="inferred from homology"/>
<comment type="similarity">
    <text evidence="1">Belongs to the pseudouridine synthase RluA family.</text>
</comment>
<protein>
    <recommendedName>
        <fullName evidence="2">Pseudouridine synthase RsuA/RluA-like domain-containing protein</fullName>
    </recommendedName>
</protein>
<dbReference type="RefSeq" id="WP_010881679.1">
    <property type="nucleotide sequence ID" value="NC_010741.1"/>
</dbReference>
<feature type="domain" description="Pseudouridine synthase RsuA/RluA-like" evidence="2">
    <location>
        <begin position="12"/>
        <end position="152"/>
    </location>
</feature>
<evidence type="ECO:0000313" key="4">
    <source>
        <dbReference type="Proteomes" id="UP000001202"/>
    </source>
</evidence>
<dbReference type="EMBL" id="CP000805">
    <property type="protein sequence ID" value="ACD70657.1"/>
    <property type="molecule type" value="Genomic_DNA"/>
</dbReference>
<dbReference type="InterPro" id="IPR050188">
    <property type="entry name" value="RluA_PseudoU_synthase"/>
</dbReference>
<reference evidence="3 4" key="1">
    <citation type="journal article" date="2008" name="BMC Microbiol.">
        <title>Complete genome sequence of Treponema pallidum ssp. pallidum strain SS14 determined with oligonucleotide arrays.</title>
        <authorList>
            <person name="Matejkova P."/>
            <person name="Strouhal M."/>
            <person name="Smajs D."/>
            <person name="Norris S.J."/>
            <person name="Palzkill T."/>
            <person name="Petrosino J.F."/>
            <person name="Sodergren E."/>
            <person name="Norton J.E."/>
            <person name="Singh J."/>
            <person name="Richmond T.A."/>
            <person name="Molla M.N."/>
            <person name="Albert T.J."/>
            <person name="Weinstock G.M."/>
        </authorList>
    </citation>
    <scope>NUCLEOTIDE SEQUENCE [LARGE SCALE GENOMIC DNA]</scope>
    <source>
        <strain evidence="3 4">SS14</strain>
    </source>
</reference>
<dbReference type="InterPro" id="IPR006145">
    <property type="entry name" value="PsdUridine_synth_RsuA/RluA"/>
</dbReference>
<dbReference type="KEGG" id="tpp:TPASS_0231"/>
<sequence length="216" mass="23859">MALPIIFQDAAVVAVDKPAGLAVQPGARVRVCVVDVLQKQLGVRLFPLHRLDKDTAGVLLFAKHARAAALYQGILGSMRVIKRYRALCFGRPPRECGDIRVPIRTGTAARRRQVVRAAHTAYRVLRATDTHTYLELTLHSGRTHQIRIHLAALGCPIIGDDKYGDFARNKACARAWGVKRLQLFAHSLVLPCACKPLVLRARMPVHFLRALDAVAL</sequence>
<dbReference type="GO" id="GO:0140098">
    <property type="term" value="F:catalytic activity, acting on RNA"/>
    <property type="evidence" value="ECO:0007669"/>
    <property type="project" value="UniProtKB-ARBA"/>
</dbReference>
<dbReference type="Gene3D" id="3.30.2350.10">
    <property type="entry name" value="Pseudouridine synthase"/>
    <property type="match status" value="1"/>
</dbReference>
<dbReference type="Proteomes" id="UP000001202">
    <property type="component" value="Chromosome"/>
</dbReference>
<name>A0A0H3BK33_TREPS</name>
<dbReference type="PANTHER" id="PTHR21600">
    <property type="entry name" value="MITOCHONDRIAL RNA PSEUDOURIDINE SYNTHASE"/>
    <property type="match status" value="1"/>
</dbReference>
<gene>
    <name evidence="3" type="ordered locus">TPASS_0231</name>
</gene>
<dbReference type="GO" id="GO:0000455">
    <property type="term" value="P:enzyme-directed rRNA pseudouridine synthesis"/>
    <property type="evidence" value="ECO:0007669"/>
    <property type="project" value="TreeGrafter"/>
</dbReference>
<dbReference type="GeneID" id="93876022"/>
<dbReference type="SUPFAM" id="SSF55120">
    <property type="entry name" value="Pseudouridine synthase"/>
    <property type="match status" value="1"/>
</dbReference>
<dbReference type="InterPro" id="IPR006224">
    <property type="entry name" value="PsdUridine_synth_RluA-like_CS"/>
</dbReference>
<dbReference type="PROSITE" id="PS01129">
    <property type="entry name" value="PSI_RLU"/>
    <property type="match status" value="1"/>
</dbReference>
<organism evidence="3 4">
    <name type="scientific">Treponema pallidum subsp. pallidum (strain SS14)</name>
    <dbReference type="NCBI Taxonomy" id="455434"/>
    <lineage>
        <taxon>Bacteria</taxon>
        <taxon>Pseudomonadati</taxon>
        <taxon>Spirochaetota</taxon>
        <taxon>Spirochaetia</taxon>
        <taxon>Spirochaetales</taxon>
        <taxon>Treponemataceae</taxon>
        <taxon>Treponema</taxon>
    </lineage>
</organism>
<dbReference type="GO" id="GO:0003723">
    <property type="term" value="F:RNA binding"/>
    <property type="evidence" value="ECO:0007669"/>
    <property type="project" value="InterPro"/>
</dbReference>
<dbReference type="PATRIC" id="fig|455434.6.peg.236"/>
<dbReference type="PANTHER" id="PTHR21600:SF87">
    <property type="entry name" value="RNA PSEUDOURIDYLATE SYNTHASE DOMAIN-CONTAINING PROTEIN 1"/>
    <property type="match status" value="1"/>
</dbReference>
<dbReference type="CDD" id="cd02869">
    <property type="entry name" value="PseudoU_synth_RluA_like"/>
    <property type="match status" value="1"/>
</dbReference>
<dbReference type="InterPro" id="IPR020103">
    <property type="entry name" value="PsdUridine_synth_cat_dom_sf"/>
</dbReference>
<dbReference type="Pfam" id="PF00849">
    <property type="entry name" value="PseudoU_synth_2"/>
    <property type="match status" value="1"/>
</dbReference>
<accession>A0A0H3BK33</accession>